<dbReference type="Proteomes" id="UP000198729">
    <property type="component" value="Unassembled WGS sequence"/>
</dbReference>
<dbReference type="STRING" id="51642.NSMM_320015"/>
<evidence type="ECO:0000313" key="1">
    <source>
        <dbReference type="EMBL" id="SCZ84970.1"/>
    </source>
</evidence>
<gene>
    <name evidence="1" type="ORF">NSMM_320015</name>
</gene>
<accession>A0A1G5SDP1</accession>
<proteinExistence type="predicted"/>
<evidence type="ECO:0000313" key="2">
    <source>
        <dbReference type="Proteomes" id="UP000198729"/>
    </source>
</evidence>
<dbReference type="RefSeq" id="WP_281200885.1">
    <property type="nucleotide sequence ID" value="NZ_FMWO01000039.1"/>
</dbReference>
<protein>
    <submittedName>
        <fullName evidence="1">Uncharacterized protein</fullName>
    </submittedName>
</protein>
<keyword evidence="2" id="KW-1185">Reference proteome</keyword>
<organism evidence="1 2">
    <name type="scientific">Nitrosomonas mobilis</name>
    <dbReference type="NCBI Taxonomy" id="51642"/>
    <lineage>
        <taxon>Bacteria</taxon>
        <taxon>Pseudomonadati</taxon>
        <taxon>Pseudomonadota</taxon>
        <taxon>Betaproteobacteria</taxon>
        <taxon>Nitrosomonadales</taxon>
        <taxon>Nitrosomonadaceae</taxon>
        <taxon>Nitrosomonas</taxon>
    </lineage>
</organism>
<name>A0A1G5SDP1_9PROT</name>
<dbReference type="AlphaFoldDB" id="A0A1G5SDP1"/>
<dbReference type="EMBL" id="FMWO01000039">
    <property type="protein sequence ID" value="SCZ84970.1"/>
    <property type="molecule type" value="Genomic_DNA"/>
</dbReference>
<reference evidence="1 2" key="1">
    <citation type="submission" date="2016-10" db="EMBL/GenBank/DDBJ databases">
        <authorList>
            <person name="de Groot N.N."/>
        </authorList>
    </citation>
    <scope>NUCLEOTIDE SEQUENCE [LARGE SCALE GENOMIC DNA]</scope>
    <source>
        <strain evidence="1">1</strain>
    </source>
</reference>
<sequence length="41" mass="4278">MHSQKIFVMTIACIIAFTATPLVAAENIAGYSSVPGNLLLA</sequence>